<dbReference type="InterPro" id="IPR000245">
    <property type="entry name" value="ATPase_proteolipid_csu"/>
</dbReference>
<evidence type="ECO:0000256" key="8">
    <source>
        <dbReference type="RuleBase" id="RU363060"/>
    </source>
</evidence>
<dbReference type="GO" id="GO:0046961">
    <property type="term" value="F:proton-transporting ATPase activity, rotational mechanism"/>
    <property type="evidence" value="ECO:0007669"/>
    <property type="project" value="InterPro"/>
</dbReference>
<keyword evidence="3 8" id="KW-0813">Transport</keyword>
<dbReference type="EMBL" id="CP009761">
    <property type="protein sequence ID" value="AIZ36290.1"/>
    <property type="molecule type" value="Genomic_DNA"/>
</dbReference>
<evidence type="ECO:0000256" key="5">
    <source>
        <dbReference type="ARBA" id="ARBA00022989"/>
    </source>
</evidence>
<protein>
    <submittedName>
        <fullName evidence="9">ATPase</fullName>
    </submittedName>
</protein>
<feature type="transmembrane region" description="Helical" evidence="8">
    <location>
        <begin position="6"/>
        <end position="24"/>
    </location>
</feature>
<evidence type="ECO:0000256" key="1">
    <source>
        <dbReference type="ARBA" id="ARBA00004141"/>
    </source>
</evidence>
<comment type="subcellular location">
    <subcellularLocation>
        <location evidence="1">Membrane</location>
        <topology evidence="1">Multi-pass membrane protein</topology>
    </subcellularLocation>
</comment>
<dbReference type="STRING" id="33033.NW74_02440"/>
<organism evidence="9 10">
    <name type="scientific">Parvimonas micra</name>
    <dbReference type="NCBI Taxonomy" id="33033"/>
    <lineage>
        <taxon>Bacteria</taxon>
        <taxon>Bacillati</taxon>
        <taxon>Bacillota</taxon>
        <taxon>Tissierellia</taxon>
        <taxon>Tissierellales</taxon>
        <taxon>Peptoniphilaceae</taxon>
        <taxon>Parvimonas</taxon>
    </lineage>
</organism>
<dbReference type="OrthoDB" id="5771683at2"/>
<evidence type="ECO:0000256" key="2">
    <source>
        <dbReference type="ARBA" id="ARBA00007296"/>
    </source>
</evidence>
<dbReference type="Proteomes" id="UP000031386">
    <property type="component" value="Chromosome"/>
</dbReference>
<keyword evidence="6 8" id="KW-0406">Ion transport</keyword>
<dbReference type="SUPFAM" id="SSF81333">
    <property type="entry name" value="F1F0 ATP synthase subunit C"/>
    <property type="match status" value="1"/>
</dbReference>
<dbReference type="Pfam" id="PF00137">
    <property type="entry name" value="ATP-synt_C"/>
    <property type="match status" value="1"/>
</dbReference>
<keyword evidence="7 8" id="KW-0472">Membrane</keyword>
<dbReference type="AlphaFoldDB" id="A0A0B4S0M7"/>
<keyword evidence="5 8" id="KW-1133">Transmembrane helix</keyword>
<gene>
    <name evidence="9" type="ORF">NW74_02440</name>
</gene>
<evidence type="ECO:0000256" key="6">
    <source>
        <dbReference type="ARBA" id="ARBA00023065"/>
    </source>
</evidence>
<dbReference type="InterPro" id="IPR035921">
    <property type="entry name" value="F/V-ATP_Csub_sf"/>
</dbReference>
<evidence type="ECO:0000256" key="3">
    <source>
        <dbReference type="ARBA" id="ARBA00022448"/>
    </source>
</evidence>
<feature type="transmembrane region" description="Helical" evidence="8">
    <location>
        <begin position="36"/>
        <end position="54"/>
    </location>
</feature>
<dbReference type="GO" id="GO:0033179">
    <property type="term" value="C:proton-transporting V-type ATPase, V0 domain"/>
    <property type="evidence" value="ECO:0007669"/>
    <property type="project" value="InterPro"/>
</dbReference>
<feature type="transmembrane region" description="Helical" evidence="8">
    <location>
        <begin position="116"/>
        <end position="137"/>
    </location>
</feature>
<feature type="transmembrane region" description="Helical" evidence="8">
    <location>
        <begin position="74"/>
        <end position="95"/>
    </location>
</feature>
<evidence type="ECO:0000313" key="9">
    <source>
        <dbReference type="EMBL" id="AIZ36290.1"/>
    </source>
</evidence>
<accession>A0A0B4S0M7</accession>
<keyword evidence="10" id="KW-1185">Reference proteome</keyword>
<comment type="similarity">
    <text evidence="2 8">Belongs to the V-ATPase proteolipid subunit family.</text>
</comment>
<keyword evidence="4 8" id="KW-0812">Transmembrane</keyword>
<evidence type="ECO:0000313" key="10">
    <source>
        <dbReference type="Proteomes" id="UP000031386"/>
    </source>
</evidence>
<name>A0A0B4S0M7_9FIRM</name>
<evidence type="ECO:0000256" key="4">
    <source>
        <dbReference type="ARBA" id="ARBA00022692"/>
    </source>
</evidence>
<dbReference type="RefSeq" id="WP_041953682.1">
    <property type="nucleotide sequence ID" value="NZ_CP009761.1"/>
</dbReference>
<dbReference type="PRINTS" id="PR00122">
    <property type="entry name" value="VACATPASE"/>
</dbReference>
<dbReference type="CDD" id="cd18120">
    <property type="entry name" value="ATP-synt_Vo_Ao_c"/>
    <property type="match status" value="1"/>
</dbReference>
<evidence type="ECO:0000256" key="7">
    <source>
        <dbReference type="ARBA" id="ARBA00023136"/>
    </source>
</evidence>
<reference evidence="9 10" key="1">
    <citation type="submission" date="2014-10" db="EMBL/GenBank/DDBJ databases">
        <title>Complete genome sequence of Parvimonas micra KCOM 1535 (= ChDC B708).</title>
        <authorList>
            <person name="Kook J.-K."/>
            <person name="Park S.-N."/>
            <person name="Lim Y.K."/>
            <person name="Roh H."/>
        </authorList>
    </citation>
    <scope>NUCLEOTIDE SEQUENCE [LARGE SCALE GENOMIC DNA]</scope>
    <source>
        <strain evidence="10">KCOM 1535 / ChDC B708</strain>
    </source>
</reference>
<dbReference type="InterPro" id="IPR002379">
    <property type="entry name" value="ATPase_proteolipid_c-like_dom"/>
</dbReference>
<dbReference type="Gene3D" id="1.20.120.610">
    <property type="entry name" value="lithium bound rotor ring of v- atpase"/>
    <property type="match status" value="1"/>
</dbReference>
<dbReference type="KEGG" id="pmic:NW74_02440"/>
<proteinExistence type="inferred from homology"/>
<sequence>MKITLLLITLGIGTTILTGISYLRKGKKTTKSGLKKAIAINVVSILALFLMGLIPDIAFAAEATQSTSSSASGMGYLAAALSTGLAAIGTGIGVGQAGSAAIGAVSEDSSILGKTLIILGLAEGIAIYGLIISIMILQRV</sequence>